<feature type="compositionally biased region" description="Polar residues" evidence="4">
    <location>
        <begin position="7"/>
        <end position="26"/>
    </location>
</feature>
<dbReference type="OrthoDB" id="9778547at2"/>
<evidence type="ECO:0000256" key="4">
    <source>
        <dbReference type="SAM" id="MobiDB-lite"/>
    </source>
</evidence>
<dbReference type="PANTHER" id="PTHR42711:SF15">
    <property type="entry name" value="ABC-TYPE MULTIDRUG TRANSPORT SYSTEM, ATPASE COMPONENT"/>
    <property type="match status" value="1"/>
</dbReference>
<dbReference type="AlphaFoldDB" id="A0A0M2R6F0"/>
<dbReference type="InterPro" id="IPR027417">
    <property type="entry name" value="P-loop_NTPase"/>
</dbReference>
<sequence>MPDDHSYAQTTPSTPGRNTPEQSELPGSTDKDPSGMPTYAVELEGLTKVYQAAGNAEEKRALSFVDLKIPRGSIFGLLGPNGAGKSTLINILAGLVNKTSGSAKIWGHDIVDEMRPARMSIGVVPQELNFDPFFTPLELLELQAGLYGVPKSERRSEEILGVMGLADKAKTYTRSLSGGMKRRLMVGKAMVHNPPVLVLDEPTAGVDIELRQQLWAYVRELNKRGTTILLTTHYLEEAEELCDEIAIINHGQVIACDTTQALLARIESKTLTLTLGEDLDSLPSSFTAFHVEQKSARELTFTYKSDDGQLAEILKAAHTAGLSILDLTTDQGDLEDIFLQLTRGAHTATA</sequence>
<dbReference type="PROSITE" id="PS50893">
    <property type="entry name" value="ABC_TRANSPORTER_2"/>
    <property type="match status" value="1"/>
</dbReference>
<keyword evidence="7" id="KW-1185">Reference proteome</keyword>
<dbReference type="PROSITE" id="PS00211">
    <property type="entry name" value="ABC_TRANSPORTER_1"/>
    <property type="match status" value="1"/>
</dbReference>
<dbReference type="InterPro" id="IPR003593">
    <property type="entry name" value="AAA+_ATPase"/>
</dbReference>
<dbReference type="PATRIC" id="fig|1549748.8.peg.3888"/>
<evidence type="ECO:0000313" key="6">
    <source>
        <dbReference type="EMBL" id="KKJ77231.1"/>
    </source>
</evidence>
<organism evidence="6 7">
    <name type="scientific">Kiloniella litopenaei</name>
    <dbReference type="NCBI Taxonomy" id="1549748"/>
    <lineage>
        <taxon>Bacteria</taxon>
        <taxon>Pseudomonadati</taxon>
        <taxon>Pseudomonadota</taxon>
        <taxon>Alphaproteobacteria</taxon>
        <taxon>Rhodospirillales</taxon>
        <taxon>Kiloniellaceae</taxon>
        <taxon>Kiloniella</taxon>
    </lineage>
</organism>
<gene>
    <name evidence="6" type="ORF">WH95_09325</name>
</gene>
<accession>A0A0M2R6F0</accession>
<dbReference type="Proteomes" id="UP000034491">
    <property type="component" value="Unassembled WGS sequence"/>
</dbReference>
<dbReference type="Gene3D" id="3.40.50.300">
    <property type="entry name" value="P-loop containing nucleotide triphosphate hydrolases"/>
    <property type="match status" value="1"/>
</dbReference>
<evidence type="ECO:0000256" key="1">
    <source>
        <dbReference type="ARBA" id="ARBA00022448"/>
    </source>
</evidence>
<dbReference type="SUPFAM" id="SSF52540">
    <property type="entry name" value="P-loop containing nucleoside triphosphate hydrolases"/>
    <property type="match status" value="1"/>
</dbReference>
<name>A0A0M2R6F0_9PROT</name>
<dbReference type="InterPro" id="IPR017871">
    <property type="entry name" value="ABC_transporter-like_CS"/>
</dbReference>
<keyword evidence="3 6" id="KW-0067">ATP-binding</keyword>
<dbReference type="SMART" id="SM00382">
    <property type="entry name" value="AAA"/>
    <property type="match status" value="1"/>
</dbReference>
<keyword evidence="2" id="KW-0547">Nucleotide-binding</keyword>
<feature type="region of interest" description="Disordered" evidence="4">
    <location>
        <begin position="1"/>
        <end position="38"/>
    </location>
</feature>
<dbReference type="PANTHER" id="PTHR42711">
    <property type="entry name" value="ABC TRANSPORTER ATP-BINDING PROTEIN"/>
    <property type="match status" value="1"/>
</dbReference>
<protein>
    <submittedName>
        <fullName evidence="6">Multidrug ABC transporter ATP-binding protein</fullName>
    </submittedName>
</protein>
<evidence type="ECO:0000256" key="2">
    <source>
        <dbReference type="ARBA" id="ARBA00022741"/>
    </source>
</evidence>
<dbReference type="InterPro" id="IPR003439">
    <property type="entry name" value="ABC_transporter-like_ATP-bd"/>
</dbReference>
<reference evidence="6 7" key="1">
    <citation type="submission" date="2015-03" db="EMBL/GenBank/DDBJ databases">
        <title>Genome sequence of Kiloniella sp. P1-1, isolated from the gut microflora of Pacific white shrimp, Penaeus vannamei.</title>
        <authorList>
            <person name="Shao Z."/>
            <person name="Wang L."/>
            <person name="Li X."/>
        </authorList>
    </citation>
    <scope>NUCLEOTIDE SEQUENCE [LARGE SCALE GENOMIC DNA]</scope>
    <source>
        <strain evidence="6 7">P1-1</strain>
    </source>
</reference>
<dbReference type="GO" id="GO:0005524">
    <property type="term" value="F:ATP binding"/>
    <property type="evidence" value="ECO:0007669"/>
    <property type="project" value="UniProtKB-KW"/>
</dbReference>
<proteinExistence type="predicted"/>
<dbReference type="RefSeq" id="WP_046505942.1">
    <property type="nucleotide sequence ID" value="NZ_LANI01000005.1"/>
</dbReference>
<feature type="domain" description="ABC transporter" evidence="5">
    <location>
        <begin position="41"/>
        <end position="275"/>
    </location>
</feature>
<dbReference type="GO" id="GO:0016887">
    <property type="term" value="F:ATP hydrolysis activity"/>
    <property type="evidence" value="ECO:0007669"/>
    <property type="project" value="InterPro"/>
</dbReference>
<dbReference type="InterPro" id="IPR050763">
    <property type="entry name" value="ABC_transporter_ATP-binding"/>
</dbReference>
<dbReference type="Pfam" id="PF00005">
    <property type="entry name" value="ABC_tran"/>
    <property type="match status" value="1"/>
</dbReference>
<keyword evidence="1" id="KW-0813">Transport</keyword>
<evidence type="ECO:0000313" key="7">
    <source>
        <dbReference type="Proteomes" id="UP000034491"/>
    </source>
</evidence>
<dbReference type="EMBL" id="LANI01000005">
    <property type="protein sequence ID" value="KKJ77231.1"/>
    <property type="molecule type" value="Genomic_DNA"/>
</dbReference>
<comment type="caution">
    <text evidence="6">The sequence shown here is derived from an EMBL/GenBank/DDBJ whole genome shotgun (WGS) entry which is preliminary data.</text>
</comment>
<evidence type="ECO:0000256" key="3">
    <source>
        <dbReference type="ARBA" id="ARBA00022840"/>
    </source>
</evidence>
<dbReference type="STRING" id="1549748.WH95_09325"/>
<evidence type="ECO:0000259" key="5">
    <source>
        <dbReference type="PROSITE" id="PS50893"/>
    </source>
</evidence>